<dbReference type="Pfam" id="PF02129">
    <property type="entry name" value="Peptidase_S15"/>
    <property type="match status" value="1"/>
</dbReference>
<dbReference type="RefSeq" id="WP_379805338.1">
    <property type="nucleotide sequence ID" value="NZ_JBHUOL010000010.1"/>
</dbReference>
<dbReference type="InterPro" id="IPR008979">
    <property type="entry name" value="Galactose-bd-like_sf"/>
</dbReference>
<name>A0ABW5Z677_9FLAO</name>
<evidence type="ECO:0000259" key="3">
    <source>
        <dbReference type="SMART" id="SM00939"/>
    </source>
</evidence>
<comment type="caution">
    <text evidence="4">The sequence shown here is derived from an EMBL/GenBank/DDBJ whole genome shotgun (WGS) entry which is preliminary data.</text>
</comment>
<dbReference type="SMART" id="SM00939">
    <property type="entry name" value="PepX_C"/>
    <property type="match status" value="1"/>
</dbReference>
<dbReference type="Gene3D" id="2.60.120.260">
    <property type="entry name" value="Galactose-binding domain-like"/>
    <property type="match status" value="1"/>
</dbReference>
<evidence type="ECO:0000256" key="2">
    <source>
        <dbReference type="SAM" id="SignalP"/>
    </source>
</evidence>
<dbReference type="InterPro" id="IPR013736">
    <property type="entry name" value="Xaa-Pro_dipept_C"/>
</dbReference>
<dbReference type="InterPro" id="IPR005674">
    <property type="entry name" value="CocE/Ser_esterase"/>
</dbReference>
<proteinExistence type="predicted"/>
<gene>
    <name evidence="4" type="ORF">ACFSX9_05275</name>
</gene>
<dbReference type="Proteomes" id="UP001597549">
    <property type="component" value="Unassembled WGS sequence"/>
</dbReference>
<dbReference type="NCBIfam" id="TIGR00976">
    <property type="entry name" value="CocE_NonD"/>
    <property type="match status" value="1"/>
</dbReference>
<evidence type="ECO:0000313" key="4">
    <source>
        <dbReference type="EMBL" id="MFD2908142.1"/>
    </source>
</evidence>
<reference evidence="5" key="1">
    <citation type="journal article" date="2019" name="Int. J. Syst. Evol. Microbiol.">
        <title>The Global Catalogue of Microorganisms (GCM) 10K type strain sequencing project: providing services to taxonomists for standard genome sequencing and annotation.</title>
        <authorList>
            <consortium name="The Broad Institute Genomics Platform"/>
            <consortium name="The Broad Institute Genome Sequencing Center for Infectious Disease"/>
            <person name="Wu L."/>
            <person name="Ma J."/>
        </authorList>
    </citation>
    <scope>NUCLEOTIDE SEQUENCE [LARGE SCALE GENOMIC DNA]</scope>
    <source>
        <strain evidence="5">KCTC 52644</strain>
    </source>
</reference>
<dbReference type="SUPFAM" id="SSF49785">
    <property type="entry name" value="Galactose-binding domain-like"/>
    <property type="match status" value="1"/>
</dbReference>
<keyword evidence="2" id="KW-0732">Signal</keyword>
<accession>A0ABW5Z677</accession>
<feature type="chain" id="PRO_5045891079" evidence="2">
    <location>
        <begin position="19"/>
        <end position="616"/>
    </location>
</feature>
<dbReference type="InterPro" id="IPR029058">
    <property type="entry name" value="AB_hydrolase_fold"/>
</dbReference>
<evidence type="ECO:0000256" key="1">
    <source>
        <dbReference type="ARBA" id="ARBA00022801"/>
    </source>
</evidence>
<dbReference type="SUPFAM" id="SSF53474">
    <property type="entry name" value="alpha/beta-Hydrolases"/>
    <property type="match status" value="1"/>
</dbReference>
<sequence length="616" mass="71106">MKFIFKITLFLLSLSVFSQEDIQSKYDKKEVYIPMRDGTKLFTAIYTPKDIATNKKYPFLMQRTCYSIAPYGEENFKKSVGPNIYLAKDKYIFVYQDVRGRFMSEGVFTNMTPQVVQKSKKDVDESTDTYDTVDWLIKNIKNNNGKVGQYGTSYPGFYTAVGAISNHPALVASSPQAPISDFFFDDFQHNGAFVMGYFRTFPVFGVQKTKAEKEAWYMDSFIKPTAKDGSVFYNELGTLKEASDKYYKDNFFMQEIMDHPNYDAFWQSRNLLPHLKGIKHAVMTVGGWYDAEDLSGPLNIYKTIEKNNPKAKNTIVMGPFSHGAWSRESGKHFHNDIYFGDSIATFYQKNIEYKFFNHYLKENSKNTIALPEAYMFDTGKKEWKEFNSWPPKESSKLNFFLNSDGKLAKVRPQDSSYSEYYSDPNNPVPSSVNYAEYNGFTPRNYMSEDQRFALSRPDVVTFTTEYLTEDITLAGEIMAKLKIASTSSDADFIVKLIDIYPADEPANTDKPNVLYANYHQMVRSEVMPARFRTSFEKPEALTPNSATVVNFRLQDVLHTFKKGHKIQIQIQSSWYPMIAINSQKFIENQHLAKKEDYTKAFIKIFNESHIEVEILK</sequence>
<organism evidence="4 5">
    <name type="scientific">Flavobacterium ardleyense</name>
    <dbReference type="NCBI Taxonomy" id="2038737"/>
    <lineage>
        <taxon>Bacteria</taxon>
        <taxon>Pseudomonadati</taxon>
        <taxon>Bacteroidota</taxon>
        <taxon>Flavobacteriia</taxon>
        <taxon>Flavobacteriales</taxon>
        <taxon>Flavobacteriaceae</taxon>
        <taxon>Flavobacterium</taxon>
    </lineage>
</organism>
<evidence type="ECO:0000313" key="5">
    <source>
        <dbReference type="Proteomes" id="UP001597549"/>
    </source>
</evidence>
<feature type="signal peptide" evidence="2">
    <location>
        <begin position="1"/>
        <end position="18"/>
    </location>
</feature>
<protein>
    <submittedName>
        <fullName evidence="4">CocE/NonD family hydrolase</fullName>
    </submittedName>
</protein>
<keyword evidence="1 4" id="KW-0378">Hydrolase</keyword>
<dbReference type="Gene3D" id="3.40.50.1820">
    <property type="entry name" value="alpha/beta hydrolase"/>
    <property type="match status" value="1"/>
</dbReference>
<dbReference type="Gene3D" id="1.10.3020.10">
    <property type="entry name" value="alpha-amino acid ester hydrolase ( Helical cap domain)"/>
    <property type="match status" value="1"/>
</dbReference>
<keyword evidence="5" id="KW-1185">Reference proteome</keyword>
<feature type="domain" description="Xaa-Pro dipeptidyl-peptidase C-terminal" evidence="3">
    <location>
        <begin position="353"/>
        <end position="611"/>
    </location>
</feature>
<dbReference type="InterPro" id="IPR000383">
    <property type="entry name" value="Xaa-Pro-like_dom"/>
</dbReference>
<dbReference type="GO" id="GO:0016787">
    <property type="term" value="F:hydrolase activity"/>
    <property type="evidence" value="ECO:0007669"/>
    <property type="project" value="UniProtKB-KW"/>
</dbReference>
<dbReference type="Pfam" id="PF08530">
    <property type="entry name" value="PepX_C"/>
    <property type="match status" value="1"/>
</dbReference>
<dbReference type="EMBL" id="JBHUOL010000010">
    <property type="protein sequence ID" value="MFD2908142.1"/>
    <property type="molecule type" value="Genomic_DNA"/>
</dbReference>